<dbReference type="EMBL" id="JABSTV010001248">
    <property type="protein sequence ID" value="KAH7968608.1"/>
    <property type="molecule type" value="Genomic_DNA"/>
</dbReference>
<gene>
    <name evidence="2" type="ORF">HPB52_010089</name>
</gene>
<accession>A0A9D4T3K7</accession>
<comment type="caution">
    <text evidence="2">The sequence shown here is derived from an EMBL/GenBank/DDBJ whole genome shotgun (WGS) entry which is preliminary data.</text>
</comment>
<dbReference type="Proteomes" id="UP000821837">
    <property type="component" value="Unassembled WGS sequence"/>
</dbReference>
<reference evidence="2" key="2">
    <citation type="submission" date="2021-09" db="EMBL/GenBank/DDBJ databases">
        <authorList>
            <person name="Jia N."/>
            <person name="Wang J."/>
            <person name="Shi W."/>
            <person name="Du L."/>
            <person name="Sun Y."/>
            <person name="Zhan W."/>
            <person name="Jiang J."/>
            <person name="Wang Q."/>
            <person name="Zhang B."/>
            <person name="Ji P."/>
            <person name="Sakyi L.B."/>
            <person name="Cui X."/>
            <person name="Yuan T."/>
            <person name="Jiang B."/>
            <person name="Yang W."/>
            <person name="Lam T.T.-Y."/>
            <person name="Chang Q."/>
            <person name="Ding S."/>
            <person name="Wang X."/>
            <person name="Zhu J."/>
            <person name="Ruan X."/>
            <person name="Zhao L."/>
            <person name="Wei J."/>
            <person name="Que T."/>
            <person name="Du C."/>
            <person name="Cheng J."/>
            <person name="Dai P."/>
            <person name="Han X."/>
            <person name="Huang E."/>
            <person name="Gao Y."/>
            <person name="Liu J."/>
            <person name="Shao H."/>
            <person name="Ye R."/>
            <person name="Li L."/>
            <person name="Wei W."/>
            <person name="Wang X."/>
            <person name="Wang C."/>
            <person name="Huo Q."/>
            <person name="Li W."/>
            <person name="Guo W."/>
            <person name="Chen H."/>
            <person name="Chen S."/>
            <person name="Zhou L."/>
            <person name="Zhou L."/>
            <person name="Ni X."/>
            <person name="Tian J."/>
            <person name="Zhou Y."/>
            <person name="Sheng Y."/>
            <person name="Liu T."/>
            <person name="Pan Y."/>
            <person name="Xia L."/>
            <person name="Li J."/>
            <person name="Zhao F."/>
            <person name="Cao W."/>
        </authorList>
    </citation>
    <scope>NUCLEOTIDE SEQUENCE</scope>
    <source>
        <strain evidence="2">Rsan-2018</strain>
        <tissue evidence="2">Larvae</tissue>
    </source>
</reference>
<keyword evidence="1" id="KW-0175">Coiled coil</keyword>
<sequence length="153" mass="17238">MERAKNKRESRRSQSTGIVNEVNQLVQSDQFKLSTLHVLHGRLKAVQTELAALNAELETFLTDEQVAEDYDSVMEYEDAATSALALLERHMNRLKQRGVAVLEWSPQSPDMNIIEHICGNMNAALCSRSQHGLSSDNLWMRAEIEGHGDASRF</sequence>
<dbReference type="Gene3D" id="3.30.420.10">
    <property type="entry name" value="Ribonuclease H-like superfamily/Ribonuclease H"/>
    <property type="match status" value="1"/>
</dbReference>
<keyword evidence="3" id="KW-1185">Reference proteome</keyword>
<protein>
    <submittedName>
        <fullName evidence="2">Uncharacterized protein</fullName>
    </submittedName>
</protein>
<feature type="coiled-coil region" evidence="1">
    <location>
        <begin position="36"/>
        <end position="97"/>
    </location>
</feature>
<evidence type="ECO:0000313" key="2">
    <source>
        <dbReference type="EMBL" id="KAH7968608.1"/>
    </source>
</evidence>
<evidence type="ECO:0000256" key="1">
    <source>
        <dbReference type="SAM" id="Coils"/>
    </source>
</evidence>
<proteinExistence type="predicted"/>
<dbReference type="InterPro" id="IPR036397">
    <property type="entry name" value="RNaseH_sf"/>
</dbReference>
<dbReference type="GO" id="GO:0003676">
    <property type="term" value="F:nucleic acid binding"/>
    <property type="evidence" value="ECO:0007669"/>
    <property type="project" value="InterPro"/>
</dbReference>
<organism evidence="2 3">
    <name type="scientific">Rhipicephalus sanguineus</name>
    <name type="common">Brown dog tick</name>
    <name type="synonym">Ixodes sanguineus</name>
    <dbReference type="NCBI Taxonomy" id="34632"/>
    <lineage>
        <taxon>Eukaryota</taxon>
        <taxon>Metazoa</taxon>
        <taxon>Ecdysozoa</taxon>
        <taxon>Arthropoda</taxon>
        <taxon>Chelicerata</taxon>
        <taxon>Arachnida</taxon>
        <taxon>Acari</taxon>
        <taxon>Parasitiformes</taxon>
        <taxon>Ixodida</taxon>
        <taxon>Ixodoidea</taxon>
        <taxon>Ixodidae</taxon>
        <taxon>Rhipicephalinae</taxon>
        <taxon>Rhipicephalus</taxon>
        <taxon>Rhipicephalus</taxon>
    </lineage>
</organism>
<reference evidence="2" key="1">
    <citation type="journal article" date="2020" name="Cell">
        <title>Large-Scale Comparative Analyses of Tick Genomes Elucidate Their Genetic Diversity and Vector Capacities.</title>
        <authorList>
            <consortium name="Tick Genome and Microbiome Consortium (TIGMIC)"/>
            <person name="Jia N."/>
            <person name="Wang J."/>
            <person name="Shi W."/>
            <person name="Du L."/>
            <person name="Sun Y."/>
            <person name="Zhan W."/>
            <person name="Jiang J.F."/>
            <person name="Wang Q."/>
            <person name="Zhang B."/>
            <person name="Ji P."/>
            <person name="Bell-Sakyi L."/>
            <person name="Cui X.M."/>
            <person name="Yuan T.T."/>
            <person name="Jiang B.G."/>
            <person name="Yang W.F."/>
            <person name="Lam T.T."/>
            <person name="Chang Q.C."/>
            <person name="Ding S.J."/>
            <person name="Wang X.J."/>
            <person name="Zhu J.G."/>
            <person name="Ruan X.D."/>
            <person name="Zhao L."/>
            <person name="Wei J.T."/>
            <person name="Ye R.Z."/>
            <person name="Que T.C."/>
            <person name="Du C.H."/>
            <person name="Zhou Y.H."/>
            <person name="Cheng J.X."/>
            <person name="Dai P.F."/>
            <person name="Guo W.B."/>
            <person name="Han X.H."/>
            <person name="Huang E.J."/>
            <person name="Li L.F."/>
            <person name="Wei W."/>
            <person name="Gao Y.C."/>
            <person name="Liu J.Z."/>
            <person name="Shao H.Z."/>
            <person name="Wang X."/>
            <person name="Wang C.C."/>
            <person name="Yang T.C."/>
            <person name="Huo Q.B."/>
            <person name="Li W."/>
            <person name="Chen H.Y."/>
            <person name="Chen S.E."/>
            <person name="Zhou L.G."/>
            <person name="Ni X.B."/>
            <person name="Tian J.H."/>
            <person name="Sheng Y."/>
            <person name="Liu T."/>
            <person name="Pan Y.S."/>
            <person name="Xia L.Y."/>
            <person name="Li J."/>
            <person name="Zhao F."/>
            <person name="Cao W.C."/>
        </authorList>
    </citation>
    <scope>NUCLEOTIDE SEQUENCE</scope>
    <source>
        <strain evidence="2">Rsan-2018</strain>
    </source>
</reference>
<name>A0A9D4T3K7_RHISA</name>
<dbReference type="AlphaFoldDB" id="A0A9D4T3K7"/>
<evidence type="ECO:0000313" key="3">
    <source>
        <dbReference type="Proteomes" id="UP000821837"/>
    </source>
</evidence>
<dbReference type="VEuPathDB" id="VectorBase:RSAN_034507"/>